<comment type="caution">
    <text evidence="1">The sequence shown here is derived from an EMBL/GenBank/DDBJ whole genome shotgun (WGS) entry which is preliminary data.</text>
</comment>
<organism evidence="1 2">
    <name type="scientific">Marinobacter nitratireducens</name>
    <dbReference type="NCBI Taxonomy" id="1137280"/>
    <lineage>
        <taxon>Bacteria</taxon>
        <taxon>Pseudomonadati</taxon>
        <taxon>Pseudomonadota</taxon>
        <taxon>Gammaproteobacteria</taxon>
        <taxon>Pseudomonadales</taxon>
        <taxon>Marinobacteraceae</taxon>
        <taxon>Marinobacter</taxon>
    </lineage>
</organism>
<dbReference type="PATRIC" id="fig|1137280.3.peg.1269"/>
<dbReference type="Pfam" id="PF12974">
    <property type="entry name" value="Phosphonate-bd"/>
    <property type="match status" value="1"/>
</dbReference>
<name>A0A072N263_9GAMM</name>
<dbReference type="EMBL" id="ANIE01000004">
    <property type="protein sequence ID" value="KEF31769.1"/>
    <property type="molecule type" value="Genomic_DNA"/>
</dbReference>
<gene>
    <name evidence="1" type="ORF">D777_01455</name>
</gene>
<evidence type="ECO:0000313" key="1">
    <source>
        <dbReference type="EMBL" id="KEF31769.1"/>
    </source>
</evidence>
<keyword evidence="2" id="KW-1185">Reference proteome</keyword>
<dbReference type="RefSeq" id="WP_051668980.1">
    <property type="nucleotide sequence ID" value="NZ_ANIE01000004.1"/>
</dbReference>
<reference evidence="1 2" key="1">
    <citation type="submission" date="2012-12" db="EMBL/GenBank/DDBJ databases">
        <title>Genome assembly of Marinobacter sp. AK21.</title>
        <authorList>
            <person name="Khatri I."/>
            <person name="Kumar R."/>
            <person name="Vaidya B."/>
            <person name="Subramanian S."/>
            <person name="Pinnaka A."/>
        </authorList>
    </citation>
    <scope>NUCLEOTIDE SEQUENCE [LARGE SCALE GENOMIC DNA]</scope>
    <source>
        <strain evidence="1 2">AK21</strain>
    </source>
</reference>
<dbReference type="OrthoDB" id="6367607at2"/>
<dbReference type="Proteomes" id="UP000035057">
    <property type="component" value="Unassembled WGS sequence"/>
</dbReference>
<dbReference type="SUPFAM" id="SSF53850">
    <property type="entry name" value="Periplasmic binding protein-like II"/>
    <property type="match status" value="1"/>
</dbReference>
<protein>
    <submittedName>
        <fullName evidence="1">Uncharacterized protein</fullName>
    </submittedName>
</protein>
<dbReference type="AlphaFoldDB" id="A0A072N263"/>
<accession>A0A072N263</accession>
<evidence type="ECO:0000313" key="2">
    <source>
        <dbReference type="Proteomes" id="UP000035057"/>
    </source>
</evidence>
<proteinExistence type="predicted"/>
<sequence length="244" mass="25907">MAGVLLMLVTPDPASADGNGVVIGVVSDKQQAVVAHNRMTAYLQRAGCNATVRIGSRVEDAALVFHPGEAPADQRSVLLAANRKSELPRSVWVSRRTAGVRSLSELEGRDLAVVSGPDPVGSDQALAALADAGVTPAGEQLYQTGDFSSALGLVLHNNTHAAVSESGFVEPMLESNDLVVNWVGDRMQTGGWFRGESWDLSAVVCEDALAAMTRSDDRQIFAIFPEWVHGFIRPEGLKAEEGSK</sequence>
<dbReference type="STRING" id="1137280.D777_01455"/>